<evidence type="ECO:0000256" key="6">
    <source>
        <dbReference type="ARBA" id="ARBA00022824"/>
    </source>
</evidence>
<dbReference type="AlphaFoldDB" id="A0A9N8E896"/>
<feature type="transmembrane region" description="Helical" evidence="11">
    <location>
        <begin position="364"/>
        <end position="386"/>
    </location>
</feature>
<evidence type="ECO:0000256" key="3">
    <source>
        <dbReference type="ARBA" id="ARBA00004586"/>
    </source>
</evidence>
<evidence type="ECO:0000256" key="7">
    <source>
        <dbReference type="ARBA" id="ARBA00022989"/>
    </source>
</evidence>
<dbReference type="Pfam" id="PF07787">
    <property type="entry name" value="TMEM43"/>
    <property type="match status" value="1"/>
</dbReference>
<feature type="transmembrane region" description="Helical" evidence="11">
    <location>
        <begin position="16"/>
        <end position="36"/>
    </location>
</feature>
<evidence type="ECO:0000313" key="12">
    <source>
        <dbReference type="EMBL" id="CAB9516377.1"/>
    </source>
</evidence>
<dbReference type="PANTHER" id="PTHR13416:SF2">
    <property type="entry name" value="TRANSMEMBRANE PROTEIN 43"/>
    <property type="match status" value="1"/>
</dbReference>
<evidence type="ECO:0000256" key="10">
    <source>
        <dbReference type="SAM" id="MobiDB-lite"/>
    </source>
</evidence>
<accession>A0A9N8E896</accession>
<name>A0A9N8E896_9STRA</name>
<keyword evidence="9" id="KW-0539">Nucleus</keyword>
<dbReference type="GO" id="GO:0006629">
    <property type="term" value="P:lipid metabolic process"/>
    <property type="evidence" value="ECO:0007669"/>
    <property type="project" value="TreeGrafter"/>
</dbReference>
<feature type="compositionally biased region" description="Polar residues" evidence="10">
    <location>
        <begin position="475"/>
        <end position="484"/>
    </location>
</feature>
<comment type="subcellular location">
    <subcellularLocation>
        <location evidence="1">Endomembrane system</location>
        <topology evidence="1">Multi-pass membrane protein</topology>
    </subcellularLocation>
    <subcellularLocation>
        <location evidence="3">Endoplasmic reticulum membrane</location>
    </subcellularLocation>
    <subcellularLocation>
        <location evidence="2">Nucleus envelope</location>
    </subcellularLocation>
</comment>
<dbReference type="GO" id="GO:0005789">
    <property type="term" value="C:endoplasmic reticulum membrane"/>
    <property type="evidence" value="ECO:0007669"/>
    <property type="project" value="UniProtKB-SubCell"/>
</dbReference>
<evidence type="ECO:0000256" key="11">
    <source>
        <dbReference type="SAM" id="Phobius"/>
    </source>
</evidence>
<evidence type="ECO:0000313" key="13">
    <source>
        <dbReference type="Proteomes" id="UP001153069"/>
    </source>
</evidence>
<evidence type="ECO:0000256" key="4">
    <source>
        <dbReference type="ARBA" id="ARBA00006627"/>
    </source>
</evidence>
<keyword evidence="5 11" id="KW-0812">Transmembrane</keyword>
<evidence type="ECO:0000256" key="8">
    <source>
        <dbReference type="ARBA" id="ARBA00023136"/>
    </source>
</evidence>
<dbReference type="GO" id="GO:0071763">
    <property type="term" value="P:nuclear membrane organization"/>
    <property type="evidence" value="ECO:0007669"/>
    <property type="project" value="TreeGrafter"/>
</dbReference>
<dbReference type="GO" id="GO:0005637">
    <property type="term" value="C:nuclear inner membrane"/>
    <property type="evidence" value="ECO:0007669"/>
    <property type="project" value="TreeGrafter"/>
</dbReference>
<dbReference type="PANTHER" id="PTHR13416">
    <property type="match status" value="1"/>
</dbReference>
<comment type="similarity">
    <text evidence="4">Belongs to the TMEM43 family.</text>
</comment>
<reference evidence="12" key="1">
    <citation type="submission" date="2020-06" db="EMBL/GenBank/DDBJ databases">
        <authorList>
            <consortium name="Plant Systems Biology data submission"/>
        </authorList>
    </citation>
    <scope>NUCLEOTIDE SEQUENCE</scope>
    <source>
        <strain evidence="12">D6</strain>
    </source>
</reference>
<evidence type="ECO:0000256" key="5">
    <source>
        <dbReference type="ARBA" id="ARBA00022692"/>
    </source>
</evidence>
<proteinExistence type="inferred from homology"/>
<sequence length="494" mass="54668">MSDDGSGGGGGGVKNACLGVVIGWLLFFGSIVVMFWNEGRTVKRANDIDEAEERYVSLKLSDIIEADRNSTSSVEDARFALSQYANKLVHITGDISTSVIIQDPLFGINGKIAEDENALKLRREVEMYQWKEDRHTEGSKKNKKTVYTYEKVWSDEHYDSSYFHESGHDNPAFPFREATFTANPILMDDTVALGEPAVDLINWFIPWRYPVNLTTITDEMSAQKKEHLEVSDSGQSFYYHYTVTTSTSNNTRTSSPEVGDTIIGFKVVYPTKISIIAYYDGSRLDEYTTEAERPFILVARGSVDAATMLQDARDENTAIAWALRAIGFKAMFFGICLILQPLAMAADIIPCIGDILSESISGCLIPMVACIISVPLALFVISLGWLWYRPHIAWPLVATGFVLSVGFCWWAKDKINVNSSNHPVPAEIKPSVGVVPENDKIEPDIEIGLPTAVGADQEEPDIPVVVVAQEPDIDLTTNPNNQNDPHVPSIFKAP</sequence>
<gene>
    <name evidence="12" type="ORF">SEMRO_779_G201220.1</name>
</gene>
<keyword evidence="6" id="KW-0256">Endoplasmic reticulum</keyword>
<evidence type="ECO:0000256" key="1">
    <source>
        <dbReference type="ARBA" id="ARBA00004127"/>
    </source>
</evidence>
<evidence type="ECO:0000256" key="9">
    <source>
        <dbReference type="ARBA" id="ARBA00023242"/>
    </source>
</evidence>
<feature type="transmembrane region" description="Helical" evidence="11">
    <location>
        <begin position="392"/>
        <end position="411"/>
    </location>
</feature>
<dbReference type="OrthoDB" id="410725at2759"/>
<protein>
    <submittedName>
        <fullName evidence="12">Transmembrane protein 43</fullName>
    </submittedName>
</protein>
<evidence type="ECO:0000256" key="2">
    <source>
        <dbReference type="ARBA" id="ARBA00004259"/>
    </source>
</evidence>
<feature type="transmembrane region" description="Helical" evidence="11">
    <location>
        <begin position="330"/>
        <end position="352"/>
    </location>
</feature>
<comment type="caution">
    <text evidence="12">The sequence shown here is derived from an EMBL/GenBank/DDBJ whole genome shotgun (WGS) entry which is preliminary data.</text>
</comment>
<dbReference type="InterPro" id="IPR012430">
    <property type="entry name" value="TMEM43_fam"/>
</dbReference>
<keyword evidence="7 11" id="KW-1133">Transmembrane helix</keyword>
<keyword evidence="13" id="KW-1185">Reference proteome</keyword>
<keyword evidence="8 11" id="KW-0472">Membrane</keyword>
<dbReference type="Proteomes" id="UP001153069">
    <property type="component" value="Unassembled WGS sequence"/>
</dbReference>
<dbReference type="EMBL" id="CAICTM010000778">
    <property type="protein sequence ID" value="CAB9516377.1"/>
    <property type="molecule type" value="Genomic_DNA"/>
</dbReference>
<feature type="region of interest" description="Disordered" evidence="10">
    <location>
        <begin position="473"/>
        <end position="494"/>
    </location>
</feature>
<organism evidence="12 13">
    <name type="scientific">Seminavis robusta</name>
    <dbReference type="NCBI Taxonomy" id="568900"/>
    <lineage>
        <taxon>Eukaryota</taxon>
        <taxon>Sar</taxon>
        <taxon>Stramenopiles</taxon>
        <taxon>Ochrophyta</taxon>
        <taxon>Bacillariophyta</taxon>
        <taxon>Bacillariophyceae</taxon>
        <taxon>Bacillariophycidae</taxon>
        <taxon>Naviculales</taxon>
        <taxon>Naviculaceae</taxon>
        <taxon>Seminavis</taxon>
    </lineage>
</organism>